<keyword evidence="1" id="KW-0812">Transmembrane</keyword>
<dbReference type="Proteomes" id="UP000199197">
    <property type="component" value="Unassembled WGS sequence"/>
</dbReference>
<feature type="transmembrane region" description="Helical" evidence="1">
    <location>
        <begin position="9"/>
        <end position="32"/>
    </location>
</feature>
<evidence type="ECO:0000313" key="3">
    <source>
        <dbReference type="Proteomes" id="UP000199197"/>
    </source>
</evidence>
<reference evidence="3" key="1">
    <citation type="submission" date="2015-11" db="EMBL/GenBank/DDBJ databases">
        <authorList>
            <person name="Varghese N."/>
        </authorList>
    </citation>
    <scope>NUCLEOTIDE SEQUENCE [LARGE SCALE GENOMIC DNA]</scope>
    <source>
        <strain evidence="3">JGI-23</strain>
    </source>
</reference>
<dbReference type="AlphaFoldDB" id="A0A0N7MYH9"/>
<dbReference type="EMBL" id="CZVW01000022">
    <property type="protein sequence ID" value="CUT04291.1"/>
    <property type="molecule type" value="Genomic_DNA"/>
</dbReference>
<protein>
    <submittedName>
        <fullName evidence="2">Uncharacterized protein</fullName>
    </submittedName>
</protein>
<proteinExistence type="predicted"/>
<dbReference type="RefSeq" id="WP_092350790.1">
    <property type="nucleotide sequence ID" value="NZ_CZVW01000022.1"/>
</dbReference>
<sequence>MNYQKINTIALGFGLGFIEGSAIFIATLLLFFQGERGTAFLSKLFPLYEISIAGAFIGFVEGFIDGFIGGVVLAWVYNLILKIQTQKGAS</sequence>
<feature type="transmembrane region" description="Helical" evidence="1">
    <location>
        <begin position="52"/>
        <end position="77"/>
    </location>
</feature>
<evidence type="ECO:0000313" key="2">
    <source>
        <dbReference type="EMBL" id="CUT04291.1"/>
    </source>
</evidence>
<gene>
    <name evidence="2" type="ORF">JGI23_01683</name>
</gene>
<name>A0A0N7MYH9_9BACT</name>
<keyword evidence="1" id="KW-1133">Transmembrane helix</keyword>
<organism evidence="2 3">
    <name type="scientific">Candidatus Chryseopegocella kryptomonas</name>
    <dbReference type="NCBI Taxonomy" id="1633643"/>
    <lineage>
        <taxon>Bacteria</taxon>
        <taxon>Pseudomonadati</taxon>
        <taxon>Candidatus Kryptoniota</taxon>
        <taxon>Candidatus Chryseopegocella</taxon>
    </lineage>
</organism>
<evidence type="ECO:0000256" key="1">
    <source>
        <dbReference type="SAM" id="Phobius"/>
    </source>
</evidence>
<accession>A0A0N7MYH9</accession>
<keyword evidence="1" id="KW-0472">Membrane</keyword>
<keyword evidence="3" id="KW-1185">Reference proteome</keyword>
<dbReference type="OrthoDB" id="9809696at2"/>